<dbReference type="Gene3D" id="1.20.1280.50">
    <property type="match status" value="1"/>
</dbReference>
<sequence length="181" mass="20255">MLLRKVWGSVSNRSDSADRDRNSASSSLLTSLGAFDELPSDILMQILRKLGAKDAIKMSVVCKSWKLLVSDNQLWIFYLQHQRDESWDSIFFAETSLRSVILFTSHPHPPRQPPPARSLLSFSLFARFLPRPTHAQPTEPPRPTDHSRASPSHRSQPSLPVASITAEPPLPAPICPRSDPI</sequence>
<gene>
    <name evidence="3" type="ORF">FSB_LOCUS5773</name>
</gene>
<feature type="domain" description="F-box" evidence="2">
    <location>
        <begin position="32"/>
        <end position="78"/>
    </location>
</feature>
<feature type="region of interest" description="Disordered" evidence="1">
    <location>
        <begin position="133"/>
        <end position="181"/>
    </location>
</feature>
<dbReference type="Pfam" id="PF12937">
    <property type="entry name" value="F-box-like"/>
    <property type="match status" value="1"/>
</dbReference>
<dbReference type="InterPro" id="IPR036047">
    <property type="entry name" value="F-box-like_dom_sf"/>
</dbReference>
<dbReference type="SMART" id="SM00256">
    <property type="entry name" value="FBOX"/>
    <property type="match status" value="1"/>
</dbReference>
<feature type="compositionally biased region" description="Polar residues" evidence="1">
    <location>
        <begin position="149"/>
        <end position="158"/>
    </location>
</feature>
<feature type="region of interest" description="Disordered" evidence="1">
    <location>
        <begin position="1"/>
        <end position="23"/>
    </location>
</feature>
<protein>
    <recommendedName>
        <fullName evidence="2">F-box domain-containing protein</fullName>
    </recommendedName>
</protein>
<dbReference type="PANTHER" id="PTHR46731:SF1">
    <property type="entry name" value="F-BOX ONLY PROTEIN 15"/>
    <property type="match status" value="1"/>
</dbReference>
<dbReference type="SUPFAM" id="SSF81383">
    <property type="entry name" value="F-box domain"/>
    <property type="match status" value="1"/>
</dbReference>
<evidence type="ECO:0000256" key="1">
    <source>
        <dbReference type="SAM" id="MobiDB-lite"/>
    </source>
</evidence>
<name>A0A2N9ET76_FAGSY</name>
<proteinExistence type="predicted"/>
<organism evidence="3">
    <name type="scientific">Fagus sylvatica</name>
    <name type="common">Beechnut</name>
    <dbReference type="NCBI Taxonomy" id="28930"/>
    <lineage>
        <taxon>Eukaryota</taxon>
        <taxon>Viridiplantae</taxon>
        <taxon>Streptophyta</taxon>
        <taxon>Embryophyta</taxon>
        <taxon>Tracheophyta</taxon>
        <taxon>Spermatophyta</taxon>
        <taxon>Magnoliopsida</taxon>
        <taxon>eudicotyledons</taxon>
        <taxon>Gunneridae</taxon>
        <taxon>Pentapetalae</taxon>
        <taxon>rosids</taxon>
        <taxon>fabids</taxon>
        <taxon>Fagales</taxon>
        <taxon>Fagaceae</taxon>
        <taxon>Fagus</taxon>
    </lineage>
</organism>
<accession>A0A2N9ET76</accession>
<dbReference type="EMBL" id="OIVN01000300">
    <property type="protein sequence ID" value="SPC77891.1"/>
    <property type="molecule type" value="Genomic_DNA"/>
</dbReference>
<dbReference type="InterPro" id="IPR001810">
    <property type="entry name" value="F-box_dom"/>
</dbReference>
<evidence type="ECO:0000313" key="3">
    <source>
        <dbReference type="EMBL" id="SPC77891.1"/>
    </source>
</evidence>
<reference evidence="3" key="1">
    <citation type="submission" date="2018-02" db="EMBL/GenBank/DDBJ databases">
        <authorList>
            <person name="Cohen D.B."/>
            <person name="Kent A.D."/>
        </authorList>
    </citation>
    <scope>NUCLEOTIDE SEQUENCE</scope>
</reference>
<dbReference type="GO" id="GO:0019005">
    <property type="term" value="C:SCF ubiquitin ligase complex"/>
    <property type="evidence" value="ECO:0007669"/>
    <property type="project" value="TreeGrafter"/>
</dbReference>
<dbReference type="PROSITE" id="PS50181">
    <property type="entry name" value="FBOX"/>
    <property type="match status" value="1"/>
</dbReference>
<evidence type="ECO:0000259" key="2">
    <source>
        <dbReference type="PROSITE" id="PS50181"/>
    </source>
</evidence>
<dbReference type="PANTHER" id="PTHR46731">
    <property type="entry name" value="F-BOX ONLY PROTEIN 15"/>
    <property type="match status" value="1"/>
</dbReference>
<dbReference type="AlphaFoldDB" id="A0A2N9ET76"/>